<keyword evidence="3" id="KW-1185">Reference proteome</keyword>
<feature type="region of interest" description="Disordered" evidence="1">
    <location>
        <begin position="130"/>
        <end position="155"/>
    </location>
</feature>
<dbReference type="AlphaFoldDB" id="A0A150WLA3"/>
<evidence type="ECO:0000313" key="3">
    <source>
        <dbReference type="Proteomes" id="UP000075320"/>
    </source>
</evidence>
<name>A0A150WLA3_BDEBC</name>
<dbReference type="RefSeq" id="WP_061835183.1">
    <property type="nucleotide sequence ID" value="NZ_LUKE01000002.1"/>
</dbReference>
<proteinExistence type="predicted"/>
<accession>A0A150WLA3</accession>
<comment type="caution">
    <text evidence="2">The sequence shown here is derived from an EMBL/GenBank/DDBJ whole genome shotgun (WGS) entry which is preliminary data.</text>
</comment>
<gene>
    <name evidence="2" type="ORF">AZI86_10700</name>
</gene>
<evidence type="ECO:0000313" key="2">
    <source>
        <dbReference type="EMBL" id="KYG64672.1"/>
    </source>
</evidence>
<evidence type="ECO:0000256" key="1">
    <source>
        <dbReference type="SAM" id="MobiDB-lite"/>
    </source>
</evidence>
<dbReference type="Proteomes" id="UP000075320">
    <property type="component" value="Unassembled WGS sequence"/>
</dbReference>
<feature type="compositionally biased region" description="Basic and acidic residues" evidence="1">
    <location>
        <begin position="132"/>
        <end position="155"/>
    </location>
</feature>
<sequence length="260" mass="29202">MKITKLDILLTTLLVFESSALAVLHSNQKYFFAGSAESQDLALVTEATNGDLRPFDSLNFFPVESGQTVRNGDLLRTREAPMIIEVLGDNTEVIINPYSLVRVTLHNQKIQIDLRHGKYTFKAPALTSAPIEESKNKDQKPEEINSEVQDKVPDKGKQFYPAPGSVLLYLPGATLKVILEARCIGECRVSMSFNNEPYLKPFIYRPMEPIQISLNGLTGQFHWTLQADDGNYKGDFEVLPFNKDTMKQMLDAGKNVEVVY</sequence>
<organism evidence="2 3">
    <name type="scientific">Bdellovibrio bacteriovorus</name>
    <dbReference type="NCBI Taxonomy" id="959"/>
    <lineage>
        <taxon>Bacteria</taxon>
        <taxon>Pseudomonadati</taxon>
        <taxon>Bdellovibrionota</taxon>
        <taxon>Bdellovibrionia</taxon>
        <taxon>Bdellovibrionales</taxon>
        <taxon>Pseudobdellovibrionaceae</taxon>
        <taxon>Bdellovibrio</taxon>
    </lineage>
</organism>
<reference evidence="2 3" key="1">
    <citation type="submission" date="2016-03" db="EMBL/GenBank/DDBJ databases">
        <authorList>
            <person name="Ploux O."/>
        </authorList>
    </citation>
    <scope>NUCLEOTIDE SEQUENCE [LARGE SCALE GENOMIC DNA]</scope>
    <source>
        <strain evidence="2 3">R0</strain>
    </source>
</reference>
<protein>
    <submittedName>
        <fullName evidence="2">Uncharacterized protein</fullName>
    </submittedName>
</protein>
<dbReference type="EMBL" id="LUKE01000002">
    <property type="protein sequence ID" value="KYG64672.1"/>
    <property type="molecule type" value="Genomic_DNA"/>
</dbReference>